<dbReference type="PANTHER" id="PTHR23046">
    <property type="entry name" value="PHOSPHORIBOSYLAMINOIMIDAZOLE CARBOXYLASE CATALYTIC SUBUNIT"/>
    <property type="match status" value="1"/>
</dbReference>
<dbReference type="SUPFAM" id="SSF52255">
    <property type="entry name" value="N5-CAIR mutase (phosphoribosylaminoimidazole carboxylase, PurE)"/>
    <property type="match status" value="1"/>
</dbReference>
<dbReference type="Pfam" id="PF00731">
    <property type="entry name" value="AIRC"/>
    <property type="match status" value="1"/>
</dbReference>
<sequence>MTKPLVGIVMGSDSDLPVMKEAVDMLEKFGLSYEVSISSAHRAPELTAEYARSAVERGLAVIIAAAGVAAHLPGVIAAQTPLPVIGVPIKSGPLSGVDALYSMVQMPPGIPVATVAINGARNAAILAAQIIGATNPEVREKVLRYKEELARAVEEKARRLQELGVAGYLEQMGGAKG</sequence>
<evidence type="ECO:0000259" key="7">
    <source>
        <dbReference type="SMART" id="SM01001"/>
    </source>
</evidence>
<feature type="domain" description="PurE" evidence="7">
    <location>
        <begin position="4"/>
        <end position="153"/>
    </location>
</feature>
<dbReference type="PANTHER" id="PTHR23046:SF2">
    <property type="entry name" value="PHOSPHORIBOSYLAMINOIMIDAZOLE CARBOXYLASE"/>
    <property type="match status" value="1"/>
</dbReference>
<comment type="pathway">
    <text evidence="3 4">Purine metabolism; IMP biosynthesis via de novo pathway; 5-amino-1-(5-phospho-D-ribosyl)imidazole-4-carboxylate from 5-amino-1-(5-phospho-D-ribosyl)imidazole (N5-CAIR route): step 2/2.</text>
</comment>
<dbReference type="RefSeq" id="WP_072869963.1">
    <property type="nucleotide sequence ID" value="NZ_FQZM01000031.1"/>
</dbReference>
<dbReference type="InterPro" id="IPR024694">
    <property type="entry name" value="PurE_prokaryotes"/>
</dbReference>
<protein>
    <recommendedName>
        <fullName evidence="3 4">N5-carboxyaminoimidazole ribonucleotide mutase</fullName>
        <shortName evidence="3 4">N5-CAIR mutase</shortName>
        <ecNumber evidence="3 4">5.4.99.18</ecNumber>
    </recommendedName>
    <alternativeName>
        <fullName evidence="3">5-(carboxyamino)imidazole ribonucleotide mutase</fullName>
    </alternativeName>
</protein>
<dbReference type="NCBIfam" id="TIGR01162">
    <property type="entry name" value="purE"/>
    <property type="match status" value="1"/>
</dbReference>
<dbReference type="OrthoDB" id="9791908at2"/>
<dbReference type="InterPro" id="IPR033747">
    <property type="entry name" value="PurE_ClassI"/>
</dbReference>
<accession>A0A1M6IVV6</accession>
<feature type="binding site" evidence="3 5">
    <location>
        <position position="15"/>
    </location>
    <ligand>
        <name>substrate</name>
    </ligand>
</feature>
<dbReference type="GO" id="GO:0034023">
    <property type="term" value="F:5-(carboxyamino)imidazole ribonucleotide mutase activity"/>
    <property type="evidence" value="ECO:0007669"/>
    <property type="project" value="UniProtKB-UniRule"/>
</dbReference>
<dbReference type="EMBL" id="FQZM01000031">
    <property type="protein sequence ID" value="SHJ38557.1"/>
    <property type="molecule type" value="Genomic_DNA"/>
</dbReference>
<evidence type="ECO:0000256" key="5">
    <source>
        <dbReference type="PIRSR" id="PIRSR001338-1"/>
    </source>
</evidence>
<organism evidence="8 9">
    <name type="scientific">Desulfofundulus thermosubterraneus DSM 16057</name>
    <dbReference type="NCBI Taxonomy" id="1121432"/>
    <lineage>
        <taxon>Bacteria</taxon>
        <taxon>Bacillati</taxon>
        <taxon>Bacillota</taxon>
        <taxon>Clostridia</taxon>
        <taxon>Eubacteriales</taxon>
        <taxon>Peptococcaceae</taxon>
        <taxon>Desulfofundulus</taxon>
    </lineage>
</organism>
<feature type="binding site" evidence="3 5">
    <location>
        <position position="42"/>
    </location>
    <ligand>
        <name>substrate</name>
    </ligand>
</feature>
<reference evidence="9" key="1">
    <citation type="submission" date="2016-11" db="EMBL/GenBank/DDBJ databases">
        <authorList>
            <person name="Varghese N."/>
            <person name="Submissions S."/>
        </authorList>
    </citation>
    <scope>NUCLEOTIDE SEQUENCE [LARGE SCALE GENOMIC DNA]</scope>
    <source>
        <strain evidence="9">DSM 16057</strain>
    </source>
</reference>
<dbReference type="EC" id="5.4.99.18" evidence="3 4"/>
<evidence type="ECO:0000313" key="9">
    <source>
        <dbReference type="Proteomes" id="UP000184529"/>
    </source>
</evidence>
<dbReference type="HAMAP" id="MF_01929">
    <property type="entry name" value="PurE_classI"/>
    <property type="match status" value="1"/>
</dbReference>
<feature type="binding site" evidence="3 5">
    <location>
        <position position="12"/>
    </location>
    <ligand>
        <name>substrate</name>
    </ligand>
</feature>
<evidence type="ECO:0000256" key="6">
    <source>
        <dbReference type="SAM" id="Coils"/>
    </source>
</evidence>
<dbReference type="UniPathway" id="UPA00074">
    <property type="reaction ID" value="UER00943"/>
</dbReference>
<proteinExistence type="inferred from homology"/>
<dbReference type="STRING" id="1121432.SAMN02745219_02437"/>
<gene>
    <name evidence="3" type="primary">purE</name>
    <name evidence="8" type="ORF">SAMN02745219_02437</name>
</gene>
<keyword evidence="1 3" id="KW-0658">Purine biosynthesis</keyword>
<dbReference type="SMART" id="SM01001">
    <property type="entry name" value="AIRC"/>
    <property type="match status" value="1"/>
</dbReference>
<dbReference type="Gene3D" id="3.40.50.1970">
    <property type="match status" value="1"/>
</dbReference>
<evidence type="ECO:0000256" key="1">
    <source>
        <dbReference type="ARBA" id="ARBA00022755"/>
    </source>
</evidence>
<keyword evidence="6" id="KW-0175">Coiled coil</keyword>
<evidence type="ECO:0000256" key="2">
    <source>
        <dbReference type="ARBA" id="ARBA00023235"/>
    </source>
</evidence>
<comment type="similarity">
    <text evidence="3">Belongs to the AIR carboxylase family. Class I subfamily.</text>
</comment>
<dbReference type="GO" id="GO:0006189">
    <property type="term" value="P:'de novo' IMP biosynthetic process"/>
    <property type="evidence" value="ECO:0007669"/>
    <property type="project" value="UniProtKB-UniRule"/>
</dbReference>
<keyword evidence="2 3" id="KW-0413">Isomerase</keyword>
<dbReference type="PIRSF" id="PIRSF001338">
    <property type="entry name" value="AIR_carboxylase"/>
    <property type="match status" value="1"/>
</dbReference>
<evidence type="ECO:0000256" key="3">
    <source>
        <dbReference type="HAMAP-Rule" id="MF_01929"/>
    </source>
</evidence>
<dbReference type="AlphaFoldDB" id="A0A1M6IVV6"/>
<dbReference type="Proteomes" id="UP000184529">
    <property type="component" value="Unassembled WGS sequence"/>
</dbReference>
<dbReference type="InterPro" id="IPR000031">
    <property type="entry name" value="PurE_dom"/>
</dbReference>
<evidence type="ECO:0000256" key="4">
    <source>
        <dbReference type="PIRNR" id="PIRNR001338"/>
    </source>
</evidence>
<evidence type="ECO:0000313" key="8">
    <source>
        <dbReference type="EMBL" id="SHJ38557.1"/>
    </source>
</evidence>
<feature type="coiled-coil region" evidence="6">
    <location>
        <begin position="135"/>
        <end position="163"/>
    </location>
</feature>
<comment type="function">
    <text evidence="3 4">Catalyzes the conversion of N5-carboxyaminoimidazole ribonucleotide (N5-CAIR) to 4-carboxy-5-aminoimidazole ribonucleotide (CAIR).</text>
</comment>
<keyword evidence="9" id="KW-1185">Reference proteome</keyword>
<name>A0A1M6IVV6_9FIRM</name>
<comment type="catalytic activity">
    <reaction evidence="3 4">
        <text>5-carboxyamino-1-(5-phospho-D-ribosyl)imidazole + H(+) = 5-amino-1-(5-phospho-D-ribosyl)imidazole-4-carboxylate</text>
        <dbReference type="Rhea" id="RHEA:13193"/>
        <dbReference type="ChEBI" id="CHEBI:15378"/>
        <dbReference type="ChEBI" id="CHEBI:58730"/>
        <dbReference type="ChEBI" id="CHEBI:77657"/>
        <dbReference type="EC" id="5.4.99.18"/>
    </reaction>
</comment>